<accession>A0A6G0RWN8</accession>
<proteinExistence type="predicted"/>
<dbReference type="Proteomes" id="UP000486351">
    <property type="component" value="Unassembled WGS sequence"/>
</dbReference>
<evidence type="ECO:0000313" key="2">
    <source>
        <dbReference type="Proteomes" id="UP000486351"/>
    </source>
</evidence>
<protein>
    <submittedName>
        <fullName evidence="1">Uncharacterized protein</fullName>
    </submittedName>
</protein>
<organism evidence="1 2">
    <name type="scientific">Phytophthora fragariae</name>
    <dbReference type="NCBI Taxonomy" id="53985"/>
    <lineage>
        <taxon>Eukaryota</taxon>
        <taxon>Sar</taxon>
        <taxon>Stramenopiles</taxon>
        <taxon>Oomycota</taxon>
        <taxon>Peronosporomycetes</taxon>
        <taxon>Peronosporales</taxon>
        <taxon>Peronosporaceae</taxon>
        <taxon>Phytophthora</taxon>
    </lineage>
</organism>
<sequence>MGAHLGRENTFAAVPRDFFWAHMYKWAQVGSHLQDLSTGETVEVIAGSPATAANCD</sequence>
<dbReference type="EMBL" id="QXFY01000454">
    <property type="protein sequence ID" value="KAE9343915.1"/>
    <property type="molecule type" value="Genomic_DNA"/>
</dbReference>
<gene>
    <name evidence="1" type="ORF">PF008_g9471</name>
</gene>
<comment type="caution">
    <text evidence="1">The sequence shown here is derived from an EMBL/GenBank/DDBJ whole genome shotgun (WGS) entry which is preliminary data.</text>
</comment>
<name>A0A6G0RWN8_9STRA</name>
<evidence type="ECO:0000313" key="1">
    <source>
        <dbReference type="EMBL" id="KAE9343915.1"/>
    </source>
</evidence>
<reference evidence="1 2" key="1">
    <citation type="submission" date="2018-09" db="EMBL/GenBank/DDBJ databases">
        <title>Genomic investigation of the strawberry pathogen Phytophthora fragariae indicates pathogenicity is determined by transcriptional variation in three key races.</title>
        <authorList>
            <person name="Adams T.M."/>
            <person name="Armitage A.D."/>
            <person name="Sobczyk M.K."/>
            <person name="Bates H.J."/>
            <person name="Dunwell J.M."/>
            <person name="Nellist C.F."/>
            <person name="Harrison R.J."/>
        </authorList>
    </citation>
    <scope>NUCLEOTIDE SEQUENCE [LARGE SCALE GENOMIC DNA]</scope>
    <source>
        <strain evidence="1 2">NOV-77</strain>
    </source>
</reference>
<dbReference type="AlphaFoldDB" id="A0A6G0RWN8"/>